<evidence type="ECO:0000313" key="1">
    <source>
        <dbReference type="EMBL" id="KAJ1216371.1"/>
    </source>
</evidence>
<dbReference type="EMBL" id="JANPWB010000001">
    <property type="protein sequence ID" value="KAJ1216371.1"/>
    <property type="molecule type" value="Genomic_DNA"/>
</dbReference>
<accession>A0AAV7WU75</accession>
<comment type="caution">
    <text evidence="1">The sequence shown here is derived from an EMBL/GenBank/DDBJ whole genome shotgun (WGS) entry which is preliminary data.</text>
</comment>
<dbReference type="AlphaFoldDB" id="A0AAV7WU75"/>
<evidence type="ECO:0000313" key="2">
    <source>
        <dbReference type="Proteomes" id="UP001066276"/>
    </source>
</evidence>
<organism evidence="1 2">
    <name type="scientific">Pleurodeles waltl</name>
    <name type="common">Iberian ribbed newt</name>
    <dbReference type="NCBI Taxonomy" id="8319"/>
    <lineage>
        <taxon>Eukaryota</taxon>
        <taxon>Metazoa</taxon>
        <taxon>Chordata</taxon>
        <taxon>Craniata</taxon>
        <taxon>Vertebrata</taxon>
        <taxon>Euteleostomi</taxon>
        <taxon>Amphibia</taxon>
        <taxon>Batrachia</taxon>
        <taxon>Caudata</taxon>
        <taxon>Salamandroidea</taxon>
        <taxon>Salamandridae</taxon>
        <taxon>Pleurodelinae</taxon>
        <taxon>Pleurodeles</taxon>
    </lineage>
</organism>
<sequence>MAHLRDLLNAWDPQVGGVNAHVVSLYGDDILVYVQHLESSIHVLLKALGEFGECSGRKSYLFSMGALARDRTNALPMVGLPRGAEGLQYPGIRLAHTADEYYDLKHGRVLQGLRTSVRFWKELLLSVMGRVAITKMVILPHCLYGLQNTLYEVPGLHFARIA</sequence>
<keyword evidence="2" id="KW-1185">Reference proteome</keyword>
<dbReference type="Proteomes" id="UP001066276">
    <property type="component" value="Chromosome 1_1"/>
</dbReference>
<reference evidence="1" key="1">
    <citation type="journal article" date="2022" name="bioRxiv">
        <title>Sequencing and chromosome-scale assembly of the giantPleurodeles waltlgenome.</title>
        <authorList>
            <person name="Brown T."/>
            <person name="Elewa A."/>
            <person name="Iarovenko S."/>
            <person name="Subramanian E."/>
            <person name="Araus A.J."/>
            <person name="Petzold A."/>
            <person name="Susuki M."/>
            <person name="Suzuki K.-i.T."/>
            <person name="Hayashi T."/>
            <person name="Toyoda A."/>
            <person name="Oliveira C."/>
            <person name="Osipova E."/>
            <person name="Leigh N.D."/>
            <person name="Simon A."/>
            <person name="Yun M.H."/>
        </authorList>
    </citation>
    <scope>NUCLEOTIDE SEQUENCE</scope>
    <source>
        <strain evidence="1">20211129_DDA</strain>
        <tissue evidence="1">Liver</tissue>
    </source>
</reference>
<name>A0AAV7WU75_PLEWA</name>
<evidence type="ECO:0008006" key="3">
    <source>
        <dbReference type="Google" id="ProtNLM"/>
    </source>
</evidence>
<proteinExistence type="predicted"/>
<protein>
    <recommendedName>
        <fullName evidence="3">Reverse transcriptase domain-containing protein</fullName>
    </recommendedName>
</protein>
<gene>
    <name evidence="1" type="ORF">NDU88_003974</name>
</gene>